<proteinExistence type="predicted"/>
<comment type="caution">
    <text evidence="3">The sequence shown here is derived from an EMBL/GenBank/DDBJ whole genome shotgun (WGS) entry which is preliminary data.</text>
</comment>
<dbReference type="InterPro" id="IPR000873">
    <property type="entry name" value="AMP-dep_synth/lig_dom"/>
</dbReference>
<dbReference type="InterPro" id="IPR020845">
    <property type="entry name" value="AMP-binding_CS"/>
</dbReference>
<protein>
    <submittedName>
        <fullName evidence="3">Long-chain fatty acid--CoA ligase</fullName>
    </submittedName>
</protein>
<feature type="domain" description="AMP-dependent synthetase/ligase" evidence="1">
    <location>
        <begin position="16"/>
        <end position="399"/>
    </location>
</feature>
<evidence type="ECO:0000259" key="2">
    <source>
        <dbReference type="Pfam" id="PF13193"/>
    </source>
</evidence>
<dbReference type="NCBIfam" id="NF004837">
    <property type="entry name" value="PRK06187.1"/>
    <property type="match status" value="1"/>
</dbReference>
<dbReference type="PROSITE" id="PS00455">
    <property type="entry name" value="AMP_BINDING"/>
    <property type="match status" value="1"/>
</dbReference>
<gene>
    <name evidence="3" type="ORF">NNX28_03045</name>
</gene>
<dbReference type="Pfam" id="PF00501">
    <property type="entry name" value="AMP-binding"/>
    <property type="match status" value="1"/>
</dbReference>
<dbReference type="SUPFAM" id="SSF56801">
    <property type="entry name" value="Acetyl-CoA synthetase-like"/>
    <property type="match status" value="1"/>
</dbReference>
<evidence type="ECO:0000313" key="4">
    <source>
        <dbReference type="Proteomes" id="UP001206924"/>
    </source>
</evidence>
<feature type="domain" description="AMP-binding enzyme C-terminal" evidence="2">
    <location>
        <begin position="450"/>
        <end position="525"/>
    </location>
</feature>
<dbReference type="RefSeq" id="WP_255864777.1">
    <property type="nucleotide sequence ID" value="NZ_JANFLP010000001.1"/>
</dbReference>
<dbReference type="PANTHER" id="PTHR43767:SF1">
    <property type="entry name" value="NONRIBOSOMAL PEPTIDE SYNTHASE PES1 (EUROFUNG)-RELATED"/>
    <property type="match status" value="1"/>
</dbReference>
<reference evidence="3 4" key="1">
    <citation type="submission" date="2022-07" db="EMBL/GenBank/DDBJ databases">
        <title>Novel species in genus Arthrobacter.</title>
        <authorList>
            <person name="Liu Y."/>
        </authorList>
    </citation>
    <scope>NUCLEOTIDE SEQUENCE [LARGE SCALE GENOMIC DNA]</scope>
    <source>
        <strain evidence="4">zg-Y859</strain>
    </source>
</reference>
<evidence type="ECO:0000259" key="1">
    <source>
        <dbReference type="Pfam" id="PF00501"/>
    </source>
</evidence>
<dbReference type="InterPro" id="IPR045851">
    <property type="entry name" value="AMP-bd_C_sf"/>
</dbReference>
<name>A0ABT1NMG0_9MICC</name>
<evidence type="ECO:0000313" key="3">
    <source>
        <dbReference type="EMBL" id="MCQ1948904.1"/>
    </source>
</evidence>
<dbReference type="GO" id="GO:0016874">
    <property type="term" value="F:ligase activity"/>
    <property type="evidence" value="ECO:0007669"/>
    <property type="project" value="UniProtKB-KW"/>
</dbReference>
<dbReference type="Proteomes" id="UP001206924">
    <property type="component" value="Unassembled WGS sequence"/>
</dbReference>
<dbReference type="CDD" id="cd17631">
    <property type="entry name" value="FACL_FadD13-like"/>
    <property type="match status" value="1"/>
</dbReference>
<dbReference type="Pfam" id="PF13193">
    <property type="entry name" value="AMP-binding_C"/>
    <property type="match status" value="1"/>
</dbReference>
<dbReference type="InterPro" id="IPR025110">
    <property type="entry name" value="AMP-bd_C"/>
</dbReference>
<dbReference type="PANTHER" id="PTHR43767">
    <property type="entry name" value="LONG-CHAIN-FATTY-ACID--COA LIGASE"/>
    <property type="match status" value="1"/>
</dbReference>
<accession>A0ABT1NMG0</accession>
<dbReference type="InterPro" id="IPR050237">
    <property type="entry name" value="ATP-dep_AMP-bd_enzyme"/>
</dbReference>
<dbReference type="EMBL" id="JANFLP010000001">
    <property type="protein sequence ID" value="MCQ1948904.1"/>
    <property type="molecule type" value="Genomic_DNA"/>
</dbReference>
<dbReference type="Gene3D" id="3.30.300.30">
    <property type="match status" value="1"/>
</dbReference>
<dbReference type="Gene3D" id="3.40.50.12780">
    <property type="entry name" value="N-terminal domain of ligase-like"/>
    <property type="match status" value="1"/>
</dbReference>
<keyword evidence="4" id="KW-1185">Reference proteome</keyword>
<organism evidence="3 4">
    <name type="scientific">Arthrobacter jinronghuae</name>
    <dbReference type="NCBI Taxonomy" id="2964609"/>
    <lineage>
        <taxon>Bacteria</taxon>
        <taxon>Bacillati</taxon>
        <taxon>Actinomycetota</taxon>
        <taxon>Actinomycetes</taxon>
        <taxon>Micrococcales</taxon>
        <taxon>Micrococcaceae</taxon>
        <taxon>Arthrobacter</taxon>
    </lineage>
</organism>
<keyword evidence="3" id="KW-0436">Ligase</keyword>
<dbReference type="InterPro" id="IPR042099">
    <property type="entry name" value="ANL_N_sf"/>
</dbReference>
<sequence length="537" mass="56620">MENQGLGSWIHRRRLKSAGRTALVFQGRGISYTELDERINRLAQALRAAGVDHGSRVAFLGDNHPAFLETFFAAGTLGAVFVPLNTRLAPPEIQFALQDSGSSVLVYTGALARLAQLGSAGTSVTVRLEVADGAASADGGAPAGGAAAAPGPAAAAAGGSGGSGGENVSDFDAVIAAASPDRLDLPVGGDDGAMILYTSGTTGRPKGALLSHANLAWNCYNVLVDYDVSGTEVALMISPMFHVASLDMGVLPVLLKGGTVVLETRFEPGRTLAAIEQYAATYISGVPTTYQMLCEHPDWDKRDISSLTTITCGGSAVPLRVLEAYEARGLSFSNGYGMTETAPGATALPAARSREKAGSAGLPHFFTDVRITGPDGGVLPAGEVGEIQISGPNVVRSYWNRPDATAEAYAEDAWFRSGDMGYFDDDGYLFISDRLKDMIISGGENIYPAEVEQIIAELEAVAAVAVIGVPDSRWGEVPRAVISLREGYTLTAEEVQEHLFGRLARYKVPRSVTMVEDFPRTASGKIRKAELRRQYPD</sequence>